<name>A0AC35FW01_9BILA</name>
<organism evidence="1 2">
    <name type="scientific">Panagrolaimus sp. PS1159</name>
    <dbReference type="NCBI Taxonomy" id="55785"/>
    <lineage>
        <taxon>Eukaryota</taxon>
        <taxon>Metazoa</taxon>
        <taxon>Ecdysozoa</taxon>
        <taxon>Nematoda</taxon>
        <taxon>Chromadorea</taxon>
        <taxon>Rhabditida</taxon>
        <taxon>Tylenchina</taxon>
        <taxon>Panagrolaimomorpha</taxon>
        <taxon>Panagrolaimoidea</taxon>
        <taxon>Panagrolaimidae</taxon>
        <taxon>Panagrolaimus</taxon>
    </lineage>
</organism>
<dbReference type="Proteomes" id="UP000887580">
    <property type="component" value="Unplaced"/>
</dbReference>
<evidence type="ECO:0000313" key="2">
    <source>
        <dbReference type="WBParaSite" id="PS1159_v2.g20966.t1"/>
    </source>
</evidence>
<sequence length="420" mass="47895">METSIKDKQQRFVNYSCQTNDDNQYSNLNLNQSFKQLPILIPVQSCNKSYNDKNCVVATDPFDGKNKGDLKNGISLTKFIKQNPFEFPRQQDDKVPSPPPAVPPPIQTTPSTSPTTASSSPNNNDNKNQNSKETVKQAVDSHHEIQKDQQQPMELANPEQQKEEIGAFKKLFLKIGQSVGTVKTSEFSEDYLAAVTQVDNYKLFLQYLMDSVTKVLQQNENFIPPADKIGPSIRNGIDAPMGEDCYEHLQRALDDYSKVSSHSKESAALEKISKHLAKAHREYQEKCRKTFHQIRTFLKVDLEAIRVEREKVLSCRQQMDFAKHEMEHNPSAGKTRGYEKAKKVYETQCQKVITIVKEMSKKREKHQVEVVYLMQEMKSFHETAAKECEKVRPAFDKLCAETAKLQAQNPNTSALDESQK</sequence>
<evidence type="ECO:0000313" key="1">
    <source>
        <dbReference type="Proteomes" id="UP000887580"/>
    </source>
</evidence>
<proteinExistence type="predicted"/>
<reference evidence="2" key="1">
    <citation type="submission" date="2022-11" db="UniProtKB">
        <authorList>
            <consortium name="WormBaseParasite"/>
        </authorList>
    </citation>
    <scope>IDENTIFICATION</scope>
</reference>
<protein>
    <submittedName>
        <fullName evidence="2">BAR domain-containing protein</fullName>
    </submittedName>
</protein>
<dbReference type="WBParaSite" id="PS1159_v2.g20966.t1">
    <property type="protein sequence ID" value="PS1159_v2.g20966.t1"/>
    <property type="gene ID" value="PS1159_v2.g20966"/>
</dbReference>
<accession>A0AC35FW01</accession>